<dbReference type="STRING" id="1121321.SAMN04488530_1033"/>
<gene>
    <name evidence="3" type="ORF">SAMN04488530_1033</name>
</gene>
<organism evidence="3 4">
    <name type="scientific">Asaccharospora irregularis DSM 2635</name>
    <dbReference type="NCBI Taxonomy" id="1121321"/>
    <lineage>
        <taxon>Bacteria</taxon>
        <taxon>Bacillati</taxon>
        <taxon>Bacillota</taxon>
        <taxon>Clostridia</taxon>
        <taxon>Peptostreptococcales</taxon>
        <taxon>Peptostreptococcaceae</taxon>
        <taxon>Asaccharospora</taxon>
    </lineage>
</organism>
<feature type="transmembrane region" description="Helical" evidence="2">
    <location>
        <begin position="6"/>
        <end position="25"/>
    </location>
</feature>
<evidence type="ECO:0008006" key="5">
    <source>
        <dbReference type="Google" id="ProtNLM"/>
    </source>
</evidence>
<feature type="region of interest" description="Disordered" evidence="1">
    <location>
        <begin position="103"/>
        <end position="124"/>
    </location>
</feature>
<dbReference type="InterPro" id="IPR032111">
    <property type="entry name" value="Clostridium_phage_holin"/>
</dbReference>
<accession>A0A1M5KJM3</accession>
<dbReference type="OrthoDB" id="2884029at2"/>
<name>A0A1M5KJM3_9FIRM</name>
<protein>
    <recommendedName>
        <fullName evidence="5">Phage holin family Hol44, holin superfamily V</fullName>
    </recommendedName>
</protein>
<evidence type="ECO:0000256" key="1">
    <source>
        <dbReference type="SAM" id="MobiDB-lite"/>
    </source>
</evidence>
<evidence type="ECO:0000313" key="4">
    <source>
        <dbReference type="Proteomes" id="UP000243255"/>
    </source>
</evidence>
<sequence>MNLNLLLNQGSQILVIILFILTMMLRSSKQIPNWMIQWIVLVVALALSYLQIKSISIDVIMNAFVATGVCVFGENAIFRKSSEKTEEEHNILKLIDLCKEQMDESKSSNNENMDENEKNIKSTSDIDGIEDTIQKIIREINEK</sequence>
<dbReference type="Pfam" id="PF16079">
    <property type="entry name" value="Phage_holin_5_2"/>
    <property type="match status" value="1"/>
</dbReference>
<keyword evidence="2" id="KW-1133">Transmembrane helix</keyword>
<dbReference type="AlphaFoldDB" id="A0A1M5KJM3"/>
<keyword evidence="2" id="KW-0472">Membrane</keyword>
<evidence type="ECO:0000313" key="3">
    <source>
        <dbReference type="EMBL" id="SHG52961.1"/>
    </source>
</evidence>
<feature type="transmembrane region" description="Helical" evidence="2">
    <location>
        <begin position="34"/>
        <end position="52"/>
    </location>
</feature>
<keyword evidence="2" id="KW-0812">Transmembrane</keyword>
<dbReference type="Proteomes" id="UP000243255">
    <property type="component" value="Unassembled WGS sequence"/>
</dbReference>
<dbReference type="RefSeq" id="WP_073123751.1">
    <property type="nucleotide sequence ID" value="NZ_BAABCH010000011.1"/>
</dbReference>
<dbReference type="EMBL" id="FQWX01000003">
    <property type="protein sequence ID" value="SHG52961.1"/>
    <property type="molecule type" value="Genomic_DNA"/>
</dbReference>
<keyword evidence="4" id="KW-1185">Reference proteome</keyword>
<proteinExistence type="predicted"/>
<reference evidence="4" key="1">
    <citation type="submission" date="2016-11" db="EMBL/GenBank/DDBJ databases">
        <authorList>
            <person name="Varghese N."/>
            <person name="Submissions S."/>
        </authorList>
    </citation>
    <scope>NUCLEOTIDE SEQUENCE [LARGE SCALE GENOMIC DNA]</scope>
    <source>
        <strain evidence="4">DSM 2635</strain>
    </source>
</reference>
<evidence type="ECO:0000256" key="2">
    <source>
        <dbReference type="SAM" id="Phobius"/>
    </source>
</evidence>